<protein>
    <submittedName>
        <fullName evidence="2">Uncharacterized protein</fullName>
    </submittedName>
</protein>
<dbReference type="Proteomes" id="UP001305647">
    <property type="component" value="Unassembled WGS sequence"/>
</dbReference>
<sequence>MPSGNPRLRTSSGCERGHCTSVNGTFKPATDHDNGQPPDMVYSELISTSRNLSSPSVTTSSSPEGTTSISLPSYSSSLSLLLPSGSLATSFSSTQSSRRTCILFESNRGRLNGRTTWTSTSVRT</sequence>
<reference evidence="2" key="1">
    <citation type="journal article" date="2023" name="Mol. Phylogenet. Evol.">
        <title>Genome-scale phylogeny and comparative genomics of the fungal order Sordariales.</title>
        <authorList>
            <person name="Hensen N."/>
            <person name="Bonometti L."/>
            <person name="Westerberg I."/>
            <person name="Brannstrom I.O."/>
            <person name="Guillou S."/>
            <person name="Cros-Aarteil S."/>
            <person name="Calhoun S."/>
            <person name="Haridas S."/>
            <person name="Kuo A."/>
            <person name="Mondo S."/>
            <person name="Pangilinan J."/>
            <person name="Riley R."/>
            <person name="LaButti K."/>
            <person name="Andreopoulos B."/>
            <person name="Lipzen A."/>
            <person name="Chen C."/>
            <person name="Yan M."/>
            <person name="Daum C."/>
            <person name="Ng V."/>
            <person name="Clum A."/>
            <person name="Steindorff A."/>
            <person name="Ohm R.A."/>
            <person name="Martin F."/>
            <person name="Silar P."/>
            <person name="Natvig D.O."/>
            <person name="Lalanne C."/>
            <person name="Gautier V."/>
            <person name="Ament-Velasquez S.L."/>
            <person name="Kruys A."/>
            <person name="Hutchinson M.I."/>
            <person name="Powell A.J."/>
            <person name="Barry K."/>
            <person name="Miller A.N."/>
            <person name="Grigoriev I.V."/>
            <person name="Debuchy R."/>
            <person name="Gladieux P."/>
            <person name="Hiltunen Thoren M."/>
            <person name="Johannesson H."/>
        </authorList>
    </citation>
    <scope>NUCLEOTIDE SEQUENCE</scope>
    <source>
        <strain evidence="2">CBS 757.83</strain>
    </source>
</reference>
<evidence type="ECO:0000256" key="1">
    <source>
        <dbReference type="SAM" id="MobiDB-lite"/>
    </source>
</evidence>
<feature type="compositionally biased region" description="Low complexity" evidence="1">
    <location>
        <begin position="49"/>
        <end position="69"/>
    </location>
</feature>
<dbReference type="EMBL" id="MU863683">
    <property type="protein sequence ID" value="KAK4097159.1"/>
    <property type="molecule type" value="Genomic_DNA"/>
</dbReference>
<organism evidence="2 3">
    <name type="scientific">Parathielavia hyrcaniae</name>
    <dbReference type="NCBI Taxonomy" id="113614"/>
    <lineage>
        <taxon>Eukaryota</taxon>
        <taxon>Fungi</taxon>
        <taxon>Dikarya</taxon>
        <taxon>Ascomycota</taxon>
        <taxon>Pezizomycotina</taxon>
        <taxon>Sordariomycetes</taxon>
        <taxon>Sordariomycetidae</taxon>
        <taxon>Sordariales</taxon>
        <taxon>Chaetomiaceae</taxon>
        <taxon>Parathielavia</taxon>
    </lineage>
</organism>
<comment type="caution">
    <text evidence="2">The sequence shown here is derived from an EMBL/GenBank/DDBJ whole genome shotgun (WGS) entry which is preliminary data.</text>
</comment>
<keyword evidence="3" id="KW-1185">Reference proteome</keyword>
<evidence type="ECO:0000313" key="2">
    <source>
        <dbReference type="EMBL" id="KAK4097159.1"/>
    </source>
</evidence>
<proteinExistence type="predicted"/>
<dbReference type="AlphaFoldDB" id="A0AAN6PV09"/>
<name>A0AAN6PV09_9PEZI</name>
<gene>
    <name evidence="2" type="ORF">N658DRAFT_311745</name>
</gene>
<feature type="region of interest" description="Disordered" evidence="1">
    <location>
        <begin position="1"/>
        <end position="69"/>
    </location>
</feature>
<reference evidence="2" key="2">
    <citation type="submission" date="2023-05" db="EMBL/GenBank/DDBJ databases">
        <authorList>
            <consortium name="Lawrence Berkeley National Laboratory"/>
            <person name="Steindorff A."/>
            <person name="Hensen N."/>
            <person name="Bonometti L."/>
            <person name="Westerberg I."/>
            <person name="Brannstrom I.O."/>
            <person name="Guillou S."/>
            <person name="Cros-Aarteil S."/>
            <person name="Calhoun S."/>
            <person name="Haridas S."/>
            <person name="Kuo A."/>
            <person name="Mondo S."/>
            <person name="Pangilinan J."/>
            <person name="Riley R."/>
            <person name="Labutti K."/>
            <person name="Andreopoulos B."/>
            <person name="Lipzen A."/>
            <person name="Chen C."/>
            <person name="Yanf M."/>
            <person name="Daum C."/>
            <person name="Ng V."/>
            <person name="Clum A."/>
            <person name="Ohm R."/>
            <person name="Martin F."/>
            <person name="Silar P."/>
            <person name="Natvig D."/>
            <person name="Lalanne C."/>
            <person name="Gautier V."/>
            <person name="Ament-Velasquez S.L."/>
            <person name="Kruys A."/>
            <person name="Hutchinson M.I."/>
            <person name="Powell A.J."/>
            <person name="Barry K."/>
            <person name="Miller A.N."/>
            <person name="Grigoriev I.V."/>
            <person name="Debuchy R."/>
            <person name="Gladieux P."/>
            <person name="Thoren M.H."/>
            <person name="Johannesson H."/>
        </authorList>
    </citation>
    <scope>NUCLEOTIDE SEQUENCE</scope>
    <source>
        <strain evidence="2">CBS 757.83</strain>
    </source>
</reference>
<accession>A0AAN6PV09</accession>
<evidence type="ECO:0000313" key="3">
    <source>
        <dbReference type="Proteomes" id="UP001305647"/>
    </source>
</evidence>